<protein>
    <recommendedName>
        <fullName evidence="7">Phosphate-specific transport system accessory protein PhoU</fullName>
    </recommendedName>
</protein>
<dbReference type="PANTHER" id="PTHR42930">
    <property type="entry name" value="PHOSPHATE-SPECIFIC TRANSPORT SYSTEM ACCESSORY PROTEIN PHOU"/>
    <property type="match status" value="1"/>
</dbReference>
<dbReference type="Gene3D" id="1.20.58.220">
    <property type="entry name" value="Phosphate transport system protein phou homolog 2, domain 2"/>
    <property type="match status" value="1"/>
</dbReference>
<dbReference type="AlphaFoldDB" id="A0A1R1L7S0"/>
<dbReference type="PANTHER" id="PTHR42930:SF3">
    <property type="entry name" value="PHOSPHATE-SPECIFIC TRANSPORT SYSTEM ACCESSORY PROTEIN PHOU"/>
    <property type="match status" value="1"/>
</dbReference>
<sequence>MRKVFQAELHQVGDELIQIATLVRAAVEKAATAFENADVELAEDVITADARIDFLQTELDERAIDILARQGPVASDLRMIVGALRMSTSLERMGDLARHIAQLARLRYPRPVAADSLVATFEEMARLDTDIAGAVVELLDTRDLTHATRIQQLKTRINELHRSVFDAVAGPDWQESSARTADVVLASRYFERFADHGVSVSRKVTYLVTGEWDPDALEGRVGADDA</sequence>
<dbReference type="RefSeq" id="WP_076704708.1">
    <property type="nucleotide sequence ID" value="NZ_MRDE01000072.1"/>
</dbReference>
<dbReference type="GO" id="GO:0045936">
    <property type="term" value="P:negative regulation of phosphate metabolic process"/>
    <property type="evidence" value="ECO:0007669"/>
    <property type="project" value="InterPro"/>
</dbReference>
<keyword evidence="4 7" id="KW-0813">Transport</keyword>
<evidence type="ECO:0000256" key="4">
    <source>
        <dbReference type="ARBA" id="ARBA00022448"/>
    </source>
</evidence>
<evidence type="ECO:0000256" key="7">
    <source>
        <dbReference type="PIRNR" id="PIRNR003107"/>
    </source>
</evidence>
<comment type="caution">
    <text evidence="9">The sequence shown here is derived from an EMBL/GenBank/DDBJ whole genome shotgun (WGS) entry which is preliminary data.</text>
</comment>
<evidence type="ECO:0000256" key="1">
    <source>
        <dbReference type="ARBA" id="ARBA00004496"/>
    </source>
</evidence>
<dbReference type="GO" id="GO:0005737">
    <property type="term" value="C:cytoplasm"/>
    <property type="evidence" value="ECO:0007669"/>
    <property type="project" value="UniProtKB-SubCell"/>
</dbReference>
<evidence type="ECO:0000256" key="5">
    <source>
        <dbReference type="ARBA" id="ARBA00022490"/>
    </source>
</evidence>
<evidence type="ECO:0000256" key="6">
    <source>
        <dbReference type="ARBA" id="ARBA00022592"/>
    </source>
</evidence>
<comment type="subunit">
    <text evidence="3 7">Homodimer.</text>
</comment>
<dbReference type="SUPFAM" id="SSF109755">
    <property type="entry name" value="PhoU-like"/>
    <property type="match status" value="1"/>
</dbReference>
<dbReference type="GO" id="GO:0006817">
    <property type="term" value="P:phosphate ion transport"/>
    <property type="evidence" value="ECO:0007669"/>
    <property type="project" value="UniProtKB-KW"/>
</dbReference>
<dbReference type="PIRSF" id="PIRSF003107">
    <property type="entry name" value="PhoU"/>
    <property type="match status" value="1"/>
</dbReference>
<name>A0A1R1L7S0_9MICC</name>
<feature type="domain" description="PhoU" evidence="8">
    <location>
        <begin position="17"/>
        <end position="103"/>
    </location>
</feature>
<keyword evidence="6 7" id="KW-0592">Phosphate transport</keyword>
<dbReference type="OrthoDB" id="9814256at2"/>
<gene>
    <name evidence="9" type="ORF">BKD30_11195</name>
</gene>
<evidence type="ECO:0000313" key="10">
    <source>
        <dbReference type="Proteomes" id="UP000187085"/>
    </source>
</evidence>
<dbReference type="Pfam" id="PF01895">
    <property type="entry name" value="PhoU"/>
    <property type="match status" value="2"/>
</dbReference>
<accession>A0A1R1L7S0</accession>
<dbReference type="InterPro" id="IPR026022">
    <property type="entry name" value="PhoU_dom"/>
</dbReference>
<comment type="function">
    <text evidence="7">Plays a role in the regulation of phosphate uptake.</text>
</comment>
<proteinExistence type="inferred from homology"/>
<evidence type="ECO:0000256" key="3">
    <source>
        <dbReference type="ARBA" id="ARBA00011738"/>
    </source>
</evidence>
<dbReference type="Proteomes" id="UP000187085">
    <property type="component" value="Unassembled WGS sequence"/>
</dbReference>
<dbReference type="InterPro" id="IPR038078">
    <property type="entry name" value="PhoU-like_sf"/>
</dbReference>
<reference evidence="9 10" key="1">
    <citation type="submission" date="2016-12" db="EMBL/GenBank/DDBJ databases">
        <title>Draft genome of Tersicoccus phoenicis 1P05MA.</title>
        <authorList>
            <person name="Nakajima Y."/>
            <person name="Yoshizawa S."/>
            <person name="Nakamura K."/>
            <person name="Ogura Y."/>
            <person name="Hayashi T."/>
            <person name="Kogure K."/>
        </authorList>
    </citation>
    <scope>NUCLEOTIDE SEQUENCE [LARGE SCALE GENOMIC DNA]</scope>
    <source>
        <strain evidence="9 10">1p05MA</strain>
    </source>
</reference>
<dbReference type="STRING" id="554083.BKD30_11195"/>
<evidence type="ECO:0000259" key="8">
    <source>
        <dbReference type="Pfam" id="PF01895"/>
    </source>
</evidence>
<keyword evidence="10" id="KW-1185">Reference proteome</keyword>
<keyword evidence="5 7" id="KW-0963">Cytoplasm</keyword>
<organism evidence="9 10">
    <name type="scientific">Tersicoccus phoenicis</name>
    <dbReference type="NCBI Taxonomy" id="554083"/>
    <lineage>
        <taxon>Bacteria</taxon>
        <taxon>Bacillati</taxon>
        <taxon>Actinomycetota</taxon>
        <taxon>Actinomycetes</taxon>
        <taxon>Micrococcales</taxon>
        <taxon>Micrococcaceae</taxon>
        <taxon>Tersicoccus</taxon>
    </lineage>
</organism>
<comment type="similarity">
    <text evidence="2 7">Belongs to the PhoU family.</text>
</comment>
<dbReference type="EMBL" id="MRDE01000072">
    <property type="protein sequence ID" value="OMH23499.1"/>
    <property type="molecule type" value="Genomic_DNA"/>
</dbReference>
<evidence type="ECO:0000256" key="2">
    <source>
        <dbReference type="ARBA" id="ARBA00008107"/>
    </source>
</evidence>
<evidence type="ECO:0000313" key="9">
    <source>
        <dbReference type="EMBL" id="OMH23499.1"/>
    </source>
</evidence>
<dbReference type="InterPro" id="IPR028366">
    <property type="entry name" value="PhoU"/>
</dbReference>
<dbReference type="GO" id="GO:0030643">
    <property type="term" value="P:intracellular phosphate ion homeostasis"/>
    <property type="evidence" value="ECO:0007669"/>
    <property type="project" value="InterPro"/>
</dbReference>
<comment type="subcellular location">
    <subcellularLocation>
        <location evidence="1 7">Cytoplasm</location>
    </subcellularLocation>
</comment>
<feature type="domain" description="PhoU" evidence="8">
    <location>
        <begin position="122"/>
        <end position="203"/>
    </location>
</feature>
<dbReference type="FunFam" id="1.20.58.220:FF:000004">
    <property type="entry name" value="Phosphate-specific transport system accessory protein PhoU"/>
    <property type="match status" value="1"/>
</dbReference>
<dbReference type="NCBIfam" id="TIGR02135">
    <property type="entry name" value="phoU_full"/>
    <property type="match status" value="1"/>
</dbReference>